<organism evidence="2 3">
    <name type="scientific">Linum trigynum</name>
    <dbReference type="NCBI Taxonomy" id="586398"/>
    <lineage>
        <taxon>Eukaryota</taxon>
        <taxon>Viridiplantae</taxon>
        <taxon>Streptophyta</taxon>
        <taxon>Embryophyta</taxon>
        <taxon>Tracheophyta</taxon>
        <taxon>Spermatophyta</taxon>
        <taxon>Magnoliopsida</taxon>
        <taxon>eudicotyledons</taxon>
        <taxon>Gunneridae</taxon>
        <taxon>Pentapetalae</taxon>
        <taxon>rosids</taxon>
        <taxon>fabids</taxon>
        <taxon>Malpighiales</taxon>
        <taxon>Linaceae</taxon>
        <taxon>Linum</taxon>
    </lineage>
</organism>
<protein>
    <recommendedName>
        <fullName evidence="4">BAG domain-containing protein</fullName>
    </recommendedName>
</protein>
<reference evidence="2 3" key="1">
    <citation type="submission" date="2024-04" db="EMBL/GenBank/DDBJ databases">
        <authorList>
            <person name="Fracassetti M."/>
        </authorList>
    </citation>
    <scope>NUCLEOTIDE SEQUENCE [LARGE SCALE GENOMIC DNA]</scope>
</reference>
<feature type="region of interest" description="Disordered" evidence="1">
    <location>
        <begin position="1"/>
        <end position="66"/>
    </location>
</feature>
<accession>A0AAV2DAZ5</accession>
<keyword evidence="3" id="KW-1185">Reference proteome</keyword>
<evidence type="ECO:0000313" key="3">
    <source>
        <dbReference type="Proteomes" id="UP001497516"/>
    </source>
</evidence>
<feature type="compositionally biased region" description="Polar residues" evidence="1">
    <location>
        <begin position="47"/>
        <end position="65"/>
    </location>
</feature>
<dbReference type="AlphaFoldDB" id="A0AAV2DAZ5"/>
<feature type="compositionally biased region" description="Basic and acidic residues" evidence="1">
    <location>
        <begin position="8"/>
        <end position="19"/>
    </location>
</feature>
<dbReference type="Proteomes" id="UP001497516">
    <property type="component" value="Chromosome 2"/>
</dbReference>
<gene>
    <name evidence="2" type="ORF">LTRI10_LOCUS12493</name>
</gene>
<proteinExistence type="predicted"/>
<evidence type="ECO:0000256" key="1">
    <source>
        <dbReference type="SAM" id="MobiDB-lite"/>
    </source>
</evidence>
<sequence>MRGTNLRSRSELHQHETSKTKSNPSLGQKKDDQNTSDLSPKLVPSSIVPSMLTSPPESSSKTASVHASPIHPHFWMKHVDVDGGPERSKQTDELGTLKDLLEKTSTQIGDLAGAKASPRGDRKIIITKMEEILKWIINSKRAAPAA</sequence>
<dbReference type="EMBL" id="OZ034815">
    <property type="protein sequence ID" value="CAL1370363.1"/>
    <property type="molecule type" value="Genomic_DNA"/>
</dbReference>
<evidence type="ECO:0008006" key="4">
    <source>
        <dbReference type="Google" id="ProtNLM"/>
    </source>
</evidence>
<evidence type="ECO:0000313" key="2">
    <source>
        <dbReference type="EMBL" id="CAL1370363.1"/>
    </source>
</evidence>
<name>A0AAV2DAZ5_9ROSI</name>